<dbReference type="InterPro" id="IPR022712">
    <property type="entry name" value="Beta_Casp"/>
</dbReference>
<dbReference type="SMART" id="SM01027">
    <property type="entry name" value="Beta-Casp"/>
    <property type="match status" value="1"/>
</dbReference>
<dbReference type="SMART" id="SM00849">
    <property type="entry name" value="Lactamase_B"/>
    <property type="match status" value="1"/>
</dbReference>
<dbReference type="SUPFAM" id="SSF56281">
    <property type="entry name" value="Metallo-hydrolase/oxidoreductase"/>
    <property type="match status" value="1"/>
</dbReference>
<evidence type="ECO:0000259" key="2">
    <source>
        <dbReference type="SMART" id="SM00849"/>
    </source>
</evidence>
<dbReference type="Pfam" id="PF10996">
    <property type="entry name" value="Beta-Casp"/>
    <property type="match status" value="1"/>
</dbReference>
<keyword evidence="5" id="KW-1185">Reference proteome</keyword>
<dbReference type="PROSITE" id="PS51257">
    <property type="entry name" value="PROKAR_LIPOPROTEIN"/>
    <property type="match status" value="1"/>
</dbReference>
<dbReference type="PANTHER" id="PTHR11203:SF37">
    <property type="entry name" value="INTEGRATOR COMPLEX SUBUNIT 11"/>
    <property type="match status" value="1"/>
</dbReference>
<evidence type="ECO:0000256" key="1">
    <source>
        <dbReference type="ARBA" id="ARBA00022801"/>
    </source>
</evidence>
<protein>
    <submittedName>
        <fullName evidence="4">MBL fold metallo-hydrolase</fullName>
    </submittedName>
</protein>
<feature type="domain" description="Beta-Casp" evidence="3">
    <location>
        <begin position="253"/>
        <end position="380"/>
    </location>
</feature>
<evidence type="ECO:0000313" key="4">
    <source>
        <dbReference type="EMBL" id="WRO22498.1"/>
    </source>
</evidence>
<name>A0AAU0UTA7_9FIRM</name>
<dbReference type="InterPro" id="IPR050698">
    <property type="entry name" value="MBL"/>
</dbReference>
<dbReference type="InterPro" id="IPR036866">
    <property type="entry name" value="RibonucZ/Hydroxyglut_hydro"/>
</dbReference>
<dbReference type="InterPro" id="IPR011108">
    <property type="entry name" value="RMMBL"/>
</dbReference>
<dbReference type="RefSeq" id="WP_366921907.1">
    <property type="nucleotide sequence ID" value="NZ_CP121694.1"/>
</dbReference>
<feature type="domain" description="Metallo-beta-lactamase" evidence="2">
    <location>
        <begin position="13"/>
        <end position="241"/>
    </location>
</feature>
<dbReference type="Pfam" id="PF07521">
    <property type="entry name" value="RMMBL"/>
    <property type="match status" value="1"/>
</dbReference>
<proteinExistence type="predicted"/>
<keyword evidence="1" id="KW-0378">Hydrolase</keyword>
<reference evidence="4 5" key="1">
    <citation type="submission" date="2023-04" db="EMBL/GenBank/DDBJ databases">
        <authorList>
            <person name="Hsu D."/>
        </authorList>
    </citation>
    <scope>NUCLEOTIDE SEQUENCE [LARGE SCALE GENOMIC DNA]</scope>
    <source>
        <strain evidence="4 5">MK1</strain>
    </source>
</reference>
<gene>
    <name evidence="4" type="ORF">MFMK1_002329</name>
</gene>
<accession>A0AAU0UTA7</accession>
<dbReference type="AlphaFoldDB" id="A0AAU0UTA7"/>
<evidence type="ECO:0000313" key="5">
    <source>
        <dbReference type="Proteomes" id="UP001329915"/>
    </source>
</evidence>
<dbReference type="GO" id="GO:0004521">
    <property type="term" value="F:RNA endonuclease activity"/>
    <property type="evidence" value="ECO:0007669"/>
    <property type="project" value="TreeGrafter"/>
</dbReference>
<dbReference type="Gene3D" id="3.60.15.10">
    <property type="entry name" value="Ribonuclease Z/Hydroxyacylglutathione hydrolase-like"/>
    <property type="match status" value="1"/>
</dbReference>
<sequence>MKIQFLGAAQTVTGSCYLLDTGESQILVDCGMFQGSKAIKERNYGELPLPANEVDAVLLTHAHIDHSGLLPKLYKHGFSGNTYCTRGTADLLQVMLPDSGHIQEMEVERKNRKLLRAGKSLLEPIYTAEEAQQCMKYFRGVDYGEIIQLTPNIRAKFRDAGHILGSAMIEIWVKEGNKETKVVFSGDIGNFQQPIINDPTIIEDADVLLMESTYGSRIHQDKDKRLEMLQQTVKDTFARGGNLIIPAFAVERTQDLLYYLAKLIEQGEVQSRDIYVDSPLAINATDIFCSHPEYFDQETQELQEKMGGACPFYLPRLQMSMSAEQSKQLNTIKGGAIIISASGMCDAGRIKHHLKHNLWRPESTLLFVGYQAQGTLGRRILDGADKVRIHGEEVAVRANIVEIDGFSAHADQENLINWVGKFKKMPGTIFITHGEIDSAKTLSRLLVQKYGVRTYVPNWLERVDISQMGSDIPVDKQLEPEVVLDELNALREKITHLPQAQRENAAAQLATLLQELK</sequence>
<organism evidence="4 5">
    <name type="scientific">Metallumcola ferriviriculae</name>
    <dbReference type="NCBI Taxonomy" id="3039180"/>
    <lineage>
        <taxon>Bacteria</taxon>
        <taxon>Bacillati</taxon>
        <taxon>Bacillota</taxon>
        <taxon>Clostridia</taxon>
        <taxon>Neomoorellales</taxon>
        <taxon>Desulfitibacteraceae</taxon>
        <taxon>Metallumcola</taxon>
    </lineage>
</organism>
<dbReference type="Pfam" id="PF00753">
    <property type="entry name" value="Lactamase_B"/>
    <property type="match status" value="1"/>
</dbReference>
<evidence type="ECO:0000259" key="3">
    <source>
        <dbReference type="SMART" id="SM01027"/>
    </source>
</evidence>
<dbReference type="InterPro" id="IPR001279">
    <property type="entry name" value="Metallo-B-lactamas"/>
</dbReference>
<dbReference type="Gene3D" id="3.40.50.10890">
    <property type="match status" value="1"/>
</dbReference>
<dbReference type="Proteomes" id="UP001329915">
    <property type="component" value="Chromosome"/>
</dbReference>
<dbReference type="CDD" id="cd16295">
    <property type="entry name" value="TTHA0252-CPSF-like_MBL-fold"/>
    <property type="match status" value="1"/>
</dbReference>
<dbReference type="GO" id="GO:0016787">
    <property type="term" value="F:hydrolase activity"/>
    <property type="evidence" value="ECO:0007669"/>
    <property type="project" value="UniProtKB-KW"/>
</dbReference>
<dbReference type="KEGG" id="dbc:MFMK1_002329"/>
<dbReference type="PANTHER" id="PTHR11203">
    <property type="entry name" value="CLEAVAGE AND POLYADENYLATION SPECIFICITY FACTOR FAMILY MEMBER"/>
    <property type="match status" value="1"/>
</dbReference>
<dbReference type="EMBL" id="CP121694">
    <property type="protein sequence ID" value="WRO22498.1"/>
    <property type="molecule type" value="Genomic_DNA"/>
</dbReference>